<organism evidence="2 3">
    <name type="scientific">Coprinopsis marcescibilis</name>
    <name type="common">Agaric fungus</name>
    <name type="synonym">Psathyrella marcescibilis</name>
    <dbReference type="NCBI Taxonomy" id="230819"/>
    <lineage>
        <taxon>Eukaryota</taxon>
        <taxon>Fungi</taxon>
        <taxon>Dikarya</taxon>
        <taxon>Basidiomycota</taxon>
        <taxon>Agaricomycotina</taxon>
        <taxon>Agaricomycetes</taxon>
        <taxon>Agaricomycetidae</taxon>
        <taxon>Agaricales</taxon>
        <taxon>Agaricineae</taxon>
        <taxon>Psathyrellaceae</taxon>
        <taxon>Coprinopsis</taxon>
    </lineage>
</organism>
<keyword evidence="3" id="KW-1185">Reference proteome</keyword>
<name>A0A5C3KKF1_COPMA</name>
<protein>
    <recommendedName>
        <fullName evidence="1">DUF6593 domain-containing protein</fullName>
    </recommendedName>
</protein>
<dbReference type="EMBL" id="ML210292">
    <property type="protein sequence ID" value="TFK20664.1"/>
    <property type="molecule type" value="Genomic_DNA"/>
</dbReference>
<dbReference type="Pfam" id="PF20236">
    <property type="entry name" value="DUF6593"/>
    <property type="match status" value="1"/>
</dbReference>
<gene>
    <name evidence="2" type="ORF">FA15DRAFT_707909</name>
</gene>
<evidence type="ECO:0000313" key="3">
    <source>
        <dbReference type="Proteomes" id="UP000307440"/>
    </source>
</evidence>
<dbReference type="InterPro" id="IPR046528">
    <property type="entry name" value="DUF6593"/>
</dbReference>
<dbReference type="AlphaFoldDB" id="A0A5C3KKF1"/>
<dbReference type="OrthoDB" id="3256331at2759"/>
<proteinExistence type="predicted"/>
<sequence length="213" mass="23303">MPDPIILVLTPDDPCNTTITNSETDEVLYTVFTERDNDVLCTRVNNDDNHEIANWKWGGNRPDSLTMTKSGITVPAKEWLTPSSVPFSDAVSFTVHFSDNQEGNYRWTGTSPGKQLELRGEEDKKHTIAFFKSISRPPLESAPGQATLTLTGEAQEIMDMVVISFLLLEKGRRTNAATMGGLTRPRAGVKAAGVGELARVFLEGIIKSGGHIV</sequence>
<evidence type="ECO:0000313" key="2">
    <source>
        <dbReference type="EMBL" id="TFK20664.1"/>
    </source>
</evidence>
<feature type="domain" description="DUF6593" evidence="1">
    <location>
        <begin position="12"/>
        <end position="173"/>
    </location>
</feature>
<reference evidence="2 3" key="1">
    <citation type="journal article" date="2019" name="Nat. Ecol. Evol.">
        <title>Megaphylogeny resolves global patterns of mushroom evolution.</title>
        <authorList>
            <person name="Varga T."/>
            <person name="Krizsan K."/>
            <person name="Foldi C."/>
            <person name="Dima B."/>
            <person name="Sanchez-Garcia M."/>
            <person name="Sanchez-Ramirez S."/>
            <person name="Szollosi G.J."/>
            <person name="Szarkandi J.G."/>
            <person name="Papp V."/>
            <person name="Albert L."/>
            <person name="Andreopoulos W."/>
            <person name="Angelini C."/>
            <person name="Antonin V."/>
            <person name="Barry K.W."/>
            <person name="Bougher N.L."/>
            <person name="Buchanan P."/>
            <person name="Buyck B."/>
            <person name="Bense V."/>
            <person name="Catcheside P."/>
            <person name="Chovatia M."/>
            <person name="Cooper J."/>
            <person name="Damon W."/>
            <person name="Desjardin D."/>
            <person name="Finy P."/>
            <person name="Geml J."/>
            <person name="Haridas S."/>
            <person name="Hughes K."/>
            <person name="Justo A."/>
            <person name="Karasinski D."/>
            <person name="Kautmanova I."/>
            <person name="Kiss B."/>
            <person name="Kocsube S."/>
            <person name="Kotiranta H."/>
            <person name="LaButti K.M."/>
            <person name="Lechner B.E."/>
            <person name="Liimatainen K."/>
            <person name="Lipzen A."/>
            <person name="Lukacs Z."/>
            <person name="Mihaltcheva S."/>
            <person name="Morgado L.N."/>
            <person name="Niskanen T."/>
            <person name="Noordeloos M.E."/>
            <person name="Ohm R.A."/>
            <person name="Ortiz-Santana B."/>
            <person name="Ovrebo C."/>
            <person name="Racz N."/>
            <person name="Riley R."/>
            <person name="Savchenko A."/>
            <person name="Shiryaev A."/>
            <person name="Soop K."/>
            <person name="Spirin V."/>
            <person name="Szebenyi C."/>
            <person name="Tomsovsky M."/>
            <person name="Tulloss R.E."/>
            <person name="Uehling J."/>
            <person name="Grigoriev I.V."/>
            <person name="Vagvolgyi C."/>
            <person name="Papp T."/>
            <person name="Martin F.M."/>
            <person name="Miettinen O."/>
            <person name="Hibbett D.S."/>
            <person name="Nagy L.G."/>
        </authorList>
    </citation>
    <scope>NUCLEOTIDE SEQUENCE [LARGE SCALE GENOMIC DNA]</scope>
    <source>
        <strain evidence="2 3">CBS 121175</strain>
    </source>
</reference>
<accession>A0A5C3KKF1</accession>
<dbReference type="Proteomes" id="UP000307440">
    <property type="component" value="Unassembled WGS sequence"/>
</dbReference>
<evidence type="ECO:0000259" key="1">
    <source>
        <dbReference type="Pfam" id="PF20236"/>
    </source>
</evidence>